<accession>A0AAE2MPU2</accession>
<dbReference type="EMBL" id="JACIGO010000009">
    <property type="protein sequence ID" value="MBB4293297.1"/>
    <property type="molecule type" value="Genomic_DNA"/>
</dbReference>
<evidence type="ECO:0000313" key="2">
    <source>
        <dbReference type="EMBL" id="MBB4293297.1"/>
    </source>
</evidence>
<evidence type="ECO:0000256" key="1">
    <source>
        <dbReference type="SAM" id="MobiDB-lite"/>
    </source>
</evidence>
<reference evidence="2 3" key="1">
    <citation type="submission" date="2020-08" db="EMBL/GenBank/DDBJ databases">
        <title>Genomic Encyclopedia of Type Strains, Phase IV (KMG-V): Genome sequencing to study the core and pangenomes of soil and plant-associated prokaryotes.</title>
        <authorList>
            <person name="Whitman W."/>
        </authorList>
    </citation>
    <scope>NUCLEOTIDE SEQUENCE [LARGE SCALE GENOMIC DNA]</scope>
    <source>
        <strain evidence="2 3">SEMIA 415</strain>
    </source>
</reference>
<organism evidence="2 3">
    <name type="scientific">Rhizobium leguminosarum</name>
    <dbReference type="NCBI Taxonomy" id="384"/>
    <lineage>
        <taxon>Bacteria</taxon>
        <taxon>Pseudomonadati</taxon>
        <taxon>Pseudomonadota</taxon>
        <taxon>Alphaproteobacteria</taxon>
        <taxon>Hyphomicrobiales</taxon>
        <taxon>Rhizobiaceae</taxon>
        <taxon>Rhizobium/Agrobacterium group</taxon>
        <taxon>Rhizobium</taxon>
    </lineage>
</organism>
<name>A0AAE2MPU2_RHILE</name>
<protein>
    <submittedName>
        <fullName evidence="2">Uncharacterized protein</fullName>
    </submittedName>
</protein>
<feature type="region of interest" description="Disordered" evidence="1">
    <location>
        <begin position="838"/>
        <end position="859"/>
    </location>
</feature>
<sequence length="1812" mass="198515">MIDQLFVPVRPLLRVVANGRRKGKNGDVLKFTLIATPEYDSKQPFTAEDGAFEFANWPKEMAERMRNGRAEGPFAGKVTPAGDARLRLHARAIIAAAIPDIAPGSDWQEVLLEAAASKAFDNPNRWTEINAIWQGSLAGPIAGNWRDLALDIERSLTGAKRSSDLQKEYSGTPVIDAHGAIIAAPHDAEQTVTVKGVIPIRQSDLAIEEESERAVRILAKQQGGPFAVLDEREEPEEAGYEEKFRSVTDGTNEERKRTQATSLQVAALVSGGPAIANDAPKPTTASIIPQPGDVVAEQVPKEAPLVGAGPPTSDRGKRRATHQYGTWLQRRAKYRSDSRTSRPVVDDKPDQVPAAALRERHRGVFFALQGDPTLARLFCMAIDFEVEEARLTEKVATEKVHLAVWTPSPRRALIATAARRHENGFWPVSAFEAHVVKSKTNGSFEILHRDDLVEQRDGIWRLGTCCKVNAGGGEAAVPRYDIVSLDLRRSIDGKTTGRDRGEEHHTAGFTILDRGRADQIARDLALSAMQAQTLPGKGAVIVLHAEELTVGRRIDIAAVAPGAKLSSVTWRSLMHRYVDFDFKSRDPVAEAVLKQLFPGKGQKGILEEVSFQVAARYMPITGQDVEAVAEEAIFLWDGTPAGVLTDAGVGNVDLPSFFPFDRTFALPDEEGLRVAPLRFGFPYMCRCRSMFLGGGSPDASDESTKATTDSLSVLPVAVGDVAQPRRFLRHESIAAPVLMLPKHLAEARSLHMGYEQADQAIVRSWNDVSSALETISDLDDIRGEYVGGPVRTTPESTMRILIAPEAALDLVVRHGQFDNGNVPRVRRGGLLDVSFAPRPLPDPSQATNTPRPSGFPIVITSKRDTFDPEGAIYRRKLANPQEDLQERGIPVFEPGGTNATPNGGIGYLVDPAINHYSIRARIRGGDRYLEGSIEAPAFSEQGYPDVLPLVVSVAKAAGNSKTVRPAHATKISEIAVVAGPTWLDDAGKLGLTKPRRGTRVSHVQVRLYAGEDYDLEVACLPAGSMLARRFSVSETIALLFKAAGTDKKKLELLSQICGGEIADACGPAVECQQVIGLCGEAIPSQGIVDKVAANLLAAMKTKWPVEEVAAVTTLRVCHAVNKPALLANWRNKASLKAVRQDYELACDVILNPKLSDELKATGLFLQGQIEVDLALVDSLQIVAETVATDGALLDSRDRGRSSISKRTGRWPVMMTKDGERAYVSATDVVGFRVAEDGSVTLPQQTVTLLNVGNLPAHGALGQVISLVDTGITCEVPEDLEFGATPTGKNPGEPVFGPTTDRLTQIELAPLFAAAGMSVPITFQMAMEEGAKDVSRRTRVLKIQRPHVFKDTIARKLTLKLVSTSRHAAAFETTPRYLQGREQLLYRRQPLKRTDQAVMNTDYAEIWMRSTVRPAVPDLRRPEPSFTISRKSEPAGDGKKHILVRTAKTRLYFGRGWFSSGEGERVGIVLWPPDYATLKSSDVDADKIRFNDRNLRLRDFEDSDLGEGGSFITRWGGDPIRKDPTDQEANFIPPDAFEDLKRLGKAPHRPEIVPRALMPIPRAASGTATEYLPVSLLTYEPCFDLDREEWYVDVDLKPIRASEPFVRFGIVRYQAQSISPSIMVSEPVSVAMQLLAERQIEITTKGKETQDRFVSIRVSGLGSHDIKDIFPDLLPGADEAWSANFDTLRRPKMKLSLFHEVEDGENGVVRTPIETIPVKSTTVGPAMDENFHCEVEPTIENANLVWEVDFNFAADALDDLGRGRIVAYVEEVDRRMPAAYRKEPVPLRSMFALNSFVESGPRFSARVPFLEKT</sequence>
<dbReference type="RefSeq" id="WP_183609910.1">
    <property type="nucleotide sequence ID" value="NZ_JACHAZ010000009.1"/>
</dbReference>
<evidence type="ECO:0000313" key="3">
    <source>
        <dbReference type="Proteomes" id="UP000538507"/>
    </source>
</evidence>
<comment type="caution">
    <text evidence="2">The sequence shown here is derived from an EMBL/GenBank/DDBJ whole genome shotgun (WGS) entry which is preliminary data.</text>
</comment>
<proteinExistence type="predicted"/>
<gene>
    <name evidence="2" type="ORF">GGE16_005384</name>
</gene>
<dbReference type="Proteomes" id="UP000538507">
    <property type="component" value="Unassembled WGS sequence"/>
</dbReference>